<proteinExistence type="predicted"/>
<organism evidence="1 2">
    <name type="scientific">Macrosiphum euphorbiae</name>
    <name type="common">potato aphid</name>
    <dbReference type="NCBI Taxonomy" id="13131"/>
    <lineage>
        <taxon>Eukaryota</taxon>
        <taxon>Metazoa</taxon>
        <taxon>Ecdysozoa</taxon>
        <taxon>Arthropoda</taxon>
        <taxon>Hexapoda</taxon>
        <taxon>Insecta</taxon>
        <taxon>Pterygota</taxon>
        <taxon>Neoptera</taxon>
        <taxon>Paraneoptera</taxon>
        <taxon>Hemiptera</taxon>
        <taxon>Sternorrhyncha</taxon>
        <taxon>Aphidomorpha</taxon>
        <taxon>Aphidoidea</taxon>
        <taxon>Aphididae</taxon>
        <taxon>Macrosiphini</taxon>
        <taxon>Macrosiphum</taxon>
    </lineage>
</organism>
<comment type="caution">
    <text evidence="1">The sequence shown here is derived from an EMBL/GenBank/DDBJ whole genome shotgun (WGS) entry which is preliminary data.</text>
</comment>
<evidence type="ECO:0000313" key="2">
    <source>
        <dbReference type="Proteomes" id="UP001160148"/>
    </source>
</evidence>
<protein>
    <submittedName>
        <fullName evidence="1">Uncharacterized protein</fullName>
    </submittedName>
</protein>
<dbReference type="EMBL" id="CARXXK010001015">
    <property type="protein sequence ID" value="CAI6371834.1"/>
    <property type="molecule type" value="Genomic_DNA"/>
</dbReference>
<keyword evidence="2" id="KW-1185">Reference proteome</keyword>
<reference evidence="1 2" key="1">
    <citation type="submission" date="2023-01" db="EMBL/GenBank/DDBJ databases">
        <authorList>
            <person name="Whitehead M."/>
        </authorList>
    </citation>
    <scope>NUCLEOTIDE SEQUENCE [LARGE SCALE GENOMIC DNA]</scope>
</reference>
<accession>A0AAV0XTE3</accession>
<name>A0AAV0XTE3_9HEMI</name>
<sequence length="116" mass="12838">MGFELHEQEEKPCPPVVTLTVSRIVSTLSNKTSSLVKNFSHFFKESPPYHPLIIPCLVPNSNSLFFFSTTKHKIFGGSVGSLSTFGIAITTQLSTGCQDHTLSVYYYVSVQSYSII</sequence>
<evidence type="ECO:0000313" key="1">
    <source>
        <dbReference type="EMBL" id="CAI6371834.1"/>
    </source>
</evidence>
<gene>
    <name evidence="1" type="ORF">MEUPH1_LOCUS25785</name>
</gene>
<dbReference type="Proteomes" id="UP001160148">
    <property type="component" value="Unassembled WGS sequence"/>
</dbReference>
<dbReference type="AlphaFoldDB" id="A0AAV0XTE3"/>